<reference evidence="3" key="1">
    <citation type="journal article" date="2006" name="PLoS Biol.">
        <title>Macronuclear genome sequence of the ciliate Tetrahymena thermophila, a model eukaryote.</title>
        <authorList>
            <person name="Eisen J.A."/>
            <person name="Coyne R.S."/>
            <person name="Wu M."/>
            <person name="Wu D."/>
            <person name="Thiagarajan M."/>
            <person name="Wortman J.R."/>
            <person name="Badger J.H."/>
            <person name="Ren Q."/>
            <person name="Amedeo P."/>
            <person name="Jones K.M."/>
            <person name="Tallon L.J."/>
            <person name="Delcher A.L."/>
            <person name="Salzberg S.L."/>
            <person name="Silva J.C."/>
            <person name="Haas B.J."/>
            <person name="Majoros W.H."/>
            <person name="Farzad M."/>
            <person name="Carlton J.M."/>
            <person name="Smith R.K. Jr."/>
            <person name="Garg J."/>
            <person name="Pearlman R.E."/>
            <person name="Karrer K.M."/>
            <person name="Sun L."/>
            <person name="Manning G."/>
            <person name="Elde N.C."/>
            <person name="Turkewitz A.P."/>
            <person name="Asai D.J."/>
            <person name="Wilkes D.E."/>
            <person name="Wang Y."/>
            <person name="Cai H."/>
            <person name="Collins K."/>
            <person name="Stewart B.A."/>
            <person name="Lee S.R."/>
            <person name="Wilamowska K."/>
            <person name="Weinberg Z."/>
            <person name="Ruzzo W.L."/>
            <person name="Wloga D."/>
            <person name="Gaertig J."/>
            <person name="Frankel J."/>
            <person name="Tsao C.-C."/>
            <person name="Gorovsky M.A."/>
            <person name="Keeling P.J."/>
            <person name="Waller R.F."/>
            <person name="Patron N.J."/>
            <person name="Cherry J.M."/>
            <person name="Stover N.A."/>
            <person name="Krieger C.J."/>
            <person name="del Toro C."/>
            <person name="Ryder H.F."/>
            <person name="Williamson S.C."/>
            <person name="Barbeau R.A."/>
            <person name="Hamilton E.P."/>
            <person name="Orias E."/>
        </authorList>
    </citation>
    <scope>NUCLEOTIDE SEQUENCE [LARGE SCALE GENOMIC DNA]</scope>
    <source>
        <strain evidence="3">SB210</strain>
    </source>
</reference>
<feature type="transmembrane region" description="Helical" evidence="1">
    <location>
        <begin position="163"/>
        <end position="180"/>
    </location>
</feature>
<dbReference type="AlphaFoldDB" id="W7XGR9"/>
<proteinExistence type="predicted"/>
<keyword evidence="1" id="KW-1133">Transmembrane helix</keyword>
<gene>
    <name evidence="2" type="ORF">TTHERM_000663858</name>
</gene>
<dbReference type="EMBL" id="GG662634">
    <property type="protein sequence ID" value="EWS73401.1"/>
    <property type="molecule type" value="Genomic_DNA"/>
</dbReference>
<keyword evidence="1 2" id="KW-0812">Transmembrane</keyword>
<evidence type="ECO:0000313" key="2">
    <source>
        <dbReference type="EMBL" id="EWS73401.1"/>
    </source>
</evidence>
<dbReference type="Proteomes" id="UP000009168">
    <property type="component" value="Unassembled WGS sequence"/>
</dbReference>
<protein>
    <submittedName>
        <fullName evidence="2">Transmembrane protein, putative</fullName>
    </submittedName>
</protein>
<dbReference type="InParanoid" id="W7XGR9"/>
<name>W7XGR9_TETTS</name>
<feature type="transmembrane region" description="Helical" evidence="1">
    <location>
        <begin position="112"/>
        <end position="130"/>
    </location>
</feature>
<sequence>MKHQLLFKEQINFLLMYLQFTKKIGLYFQIIIQQVNCLKLKTSKIKMLYCIVATQNHNCLMSQILMTQIDISFLIKLAKFYILWILVLIYYINFIHLMEYHNMTDLLNKQRIYKAIMLLQAIMILSKILMEFTEFICITNIQTKQFIILLIIQIRLEQKQWNLLNQILIFIYAFFLIHNIY</sequence>
<keyword evidence="3" id="KW-1185">Reference proteome</keyword>
<dbReference type="GeneID" id="24440094"/>
<feature type="transmembrane region" description="Helical" evidence="1">
    <location>
        <begin position="71"/>
        <end position="92"/>
    </location>
</feature>
<evidence type="ECO:0000313" key="3">
    <source>
        <dbReference type="Proteomes" id="UP000009168"/>
    </source>
</evidence>
<keyword evidence="1" id="KW-0472">Membrane</keyword>
<dbReference type="RefSeq" id="XP_012654053.1">
    <property type="nucleotide sequence ID" value="XM_012798599.1"/>
</dbReference>
<organism evidence="2 3">
    <name type="scientific">Tetrahymena thermophila (strain SB210)</name>
    <dbReference type="NCBI Taxonomy" id="312017"/>
    <lineage>
        <taxon>Eukaryota</taxon>
        <taxon>Sar</taxon>
        <taxon>Alveolata</taxon>
        <taxon>Ciliophora</taxon>
        <taxon>Intramacronucleata</taxon>
        <taxon>Oligohymenophorea</taxon>
        <taxon>Hymenostomatida</taxon>
        <taxon>Tetrahymenina</taxon>
        <taxon>Tetrahymenidae</taxon>
        <taxon>Tetrahymena</taxon>
    </lineage>
</organism>
<dbReference type="KEGG" id="tet:TTHERM_000663858"/>
<evidence type="ECO:0000256" key="1">
    <source>
        <dbReference type="SAM" id="Phobius"/>
    </source>
</evidence>
<accession>W7XGR9</accession>